<dbReference type="EMBL" id="HBGW01062361">
    <property type="protein sequence ID" value="CAD9606476.1"/>
    <property type="molecule type" value="Transcribed_RNA"/>
</dbReference>
<sequence length="103" mass="11235">MKALAYANFEISHDYIRQQISKPEGVCKEIAILGGIMVNLPGELGDRFVPITFEALDCRTGRHENLFASLGLGQAAPHRFGSSELRRPFFEPHAAAIARAPGA</sequence>
<dbReference type="AlphaFoldDB" id="A0A7S2LHL6"/>
<accession>A0A7S2LHL6</accession>
<proteinExistence type="predicted"/>
<name>A0A7S2LHL6_9DINO</name>
<protein>
    <submittedName>
        <fullName evidence="1">Uncharacterized protein</fullName>
    </submittedName>
</protein>
<reference evidence="1" key="1">
    <citation type="submission" date="2021-01" db="EMBL/GenBank/DDBJ databases">
        <authorList>
            <person name="Corre E."/>
            <person name="Pelletier E."/>
            <person name="Niang G."/>
            <person name="Scheremetjew M."/>
            <person name="Finn R."/>
            <person name="Kale V."/>
            <person name="Holt S."/>
            <person name="Cochrane G."/>
            <person name="Meng A."/>
            <person name="Brown T."/>
            <person name="Cohen L."/>
        </authorList>
    </citation>
    <scope>NUCLEOTIDE SEQUENCE</scope>
    <source>
        <strain evidence="1">RCC3387</strain>
    </source>
</reference>
<evidence type="ECO:0000313" key="1">
    <source>
        <dbReference type="EMBL" id="CAD9606476.1"/>
    </source>
</evidence>
<gene>
    <name evidence="1" type="ORF">BRAN1462_LOCUS39761</name>
</gene>
<organism evidence="1">
    <name type="scientific">Zooxanthella nutricula</name>
    <dbReference type="NCBI Taxonomy" id="1333877"/>
    <lineage>
        <taxon>Eukaryota</taxon>
        <taxon>Sar</taxon>
        <taxon>Alveolata</taxon>
        <taxon>Dinophyceae</taxon>
        <taxon>Peridiniales</taxon>
        <taxon>Peridiniales incertae sedis</taxon>
        <taxon>Zooxanthella</taxon>
    </lineage>
</organism>